<name>A0AAJ0G4R7_9PEZI</name>
<dbReference type="InterPro" id="IPR010971">
    <property type="entry name" value="UbiH/COQ6"/>
</dbReference>
<dbReference type="GO" id="GO:0071949">
    <property type="term" value="F:FAD binding"/>
    <property type="evidence" value="ECO:0007669"/>
    <property type="project" value="InterPro"/>
</dbReference>
<evidence type="ECO:0000256" key="10">
    <source>
        <dbReference type="ARBA" id="ARBA00023136"/>
    </source>
</evidence>
<dbReference type="FunFam" id="3.50.50.60:FF:000021">
    <property type="entry name" value="Ubiquinone biosynthesis monooxygenase COQ6"/>
    <property type="match status" value="1"/>
</dbReference>
<keyword evidence="10 11" id="KW-0472">Membrane</keyword>
<feature type="domain" description="FAD-binding" evidence="12">
    <location>
        <begin position="384"/>
        <end position="459"/>
    </location>
</feature>
<dbReference type="Pfam" id="PF01494">
    <property type="entry name" value="FAD_binding_3"/>
    <property type="match status" value="2"/>
</dbReference>
<dbReference type="PRINTS" id="PR00420">
    <property type="entry name" value="RNGMNOXGNASE"/>
</dbReference>
<comment type="caution">
    <text evidence="13">The sequence shown here is derived from an EMBL/GenBank/DDBJ whole genome shotgun (WGS) entry which is preliminary data.</text>
</comment>
<evidence type="ECO:0000256" key="11">
    <source>
        <dbReference type="HAMAP-Rule" id="MF_03193"/>
    </source>
</evidence>
<evidence type="ECO:0000256" key="7">
    <source>
        <dbReference type="ARBA" id="ARBA00023002"/>
    </source>
</evidence>
<dbReference type="PANTHER" id="PTHR43876">
    <property type="entry name" value="UBIQUINONE BIOSYNTHESIS MONOOXYGENASE COQ6, MITOCHONDRIAL"/>
    <property type="match status" value="1"/>
</dbReference>
<evidence type="ECO:0000256" key="1">
    <source>
        <dbReference type="ARBA" id="ARBA00001974"/>
    </source>
</evidence>
<dbReference type="AlphaFoldDB" id="A0AAJ0G4R7"/>
<dbReference type="HAMAP" id="MF_03193">
    <property type="entry name" value="COQ6_monooxygenase"/>
    <property type="match status" value="1"/>
</dbReference>
<keyword evidence="8 11" id="KW-0503">Monooxygenase</keyword>
<dbReference type="InterPro" id="IPR002938">
    <property type="entry name" value="FAD-bd"/>
</dbReference>
<comment type="cofactor">
    <cofactor evidence="1 11">
        <name>FAD</name>
        <dbReference type="ChEBI" id="CHEBI:57692"/>
    </cofactor>
</comment>
<dbReference type="InterPro" id="IPR018168">
    <property type="entry name" value="Ubi_Hdrlase_CS"/>
</dbReference>
<evidence type="ECO:0000256" key="4">
    <source>
        <dbReference type="ARBA" id="ARBA00022688"/>
    </source>
</evidence>
<evidence type="ECO:0000256" key="5">
    <source>
        <dbReference type="ARBA" id="ARBA00022792"/>
    </source>
</evidence>
<evidence type="ECO:0000256" key="3">
    <source>
        <dbReference type="ARBA" id="ARBA00022630"/>
    </source>
</evidence>
<comment type="similarity">
    <text evidence="2 11">Belongs to the UbiH/COQ6 family.</text>
</comment>
<evidence type="ECO:0000256" key="6">
    <source>
        <dbReference type="ARBA" id="ARBA00022827"/>
    </source>
</evidence>
<comment type="pathway">
    <text evidence="11">Cofactor biosynthesis; ubiquinone biosynthesis.</text>
</comment>
<keyword evidence="9 11" id="KW-0496">Mitochondrion</keyword>
<proteinExistence type="inferred from homology"/>
<comment type="catalytic activity">
    <reaction evidence="11">
        <text>a 4-hydroxy-3-(all-trans-polyprenyl)benzoate + 2 reduced [2Fe-2S]-[ferredoxin] + O2 + 2 H(+) = a 3,4-dihydroxy-5-(all-trans-polyprenyl)benzoate + 2 oxidized [2Fe-2S]-[ferredoxin] + H2O</text>
        <dbReference type="Rhea" id="RHEA:81195"/>
        <dbReference type="Rhea" id="RHEA-COMP:9514"/>
        <dbReference type="Rhea" id="RHEA-COMP:10000"/>
        <dbReference type="Rhea" id="RHEA-COMP:10001"/>
        <dbReference type="Rhea" id="RHEA-COMP:10930"/>
        <dbReference type="ChEBI" id="CHEBI:15377"/>
        <dbReference type="ChEBI" id="CHEBI:15378"/>
        <dbReference type="ChEBI" id="CHEBI:15379"/>
        <dbReference type="ChEBI" id="CHEBI:33737"/>
        <dbReference type="ChEBI" id="CHEBI:33738"/>
        <dbReference type="ChEBI" id="CHEBI:64694"/>
        <dbReference type="ChEBI" id="CHEBI:78396"/>
        <dbReference type="EC" id="1.14.15.45"/>
    </reaction>
</comment>
<dbReference type="NCBIfam" id="TIGR01988">
    <property type="entry name" value="Ubi-OHases"/>
    <property type="match status" value="1"/>
</dbReference>
<comment type="catalytic activity">
    <reaction evidence="11">
        <text>a 2-methoxy-6-(all-trans-polyprenyl)phenol + 2 reduced [2Fe-2S]-[ferredoxin] + O2 + 2 H(+) = a 2-methoxy-6-(all-trans-polyprenyl)benzene-1,4-diol + 2 oxidized [2Fe-2S]-[ferredoxin] + H2O</text>
        <dbReference type="Rhea" id="RHEA:81183"/>
        <dbReference type="Rhea" id="RHEA-COMP:9551"/>
        <dbReference type="Rhea" id="RHEA-COMP:10000"/>
        <dbReference type="Rhea" id="RHEA-COMP:10001"/>
        <dbReference type="Rhea" id="RHEA-COMP:10858"/>
        <dbReference type="ChEBI" id="CHEBI:15377"/>
        <dbReference type="ChEBI" id="CHEBI:15378"/>
        <dbReference type="ChEBI" id="CHEBI:15379"/>
        <dbReference type="ChEBI" id="CHEBI:33737"/>
        <dbReference type="ChEBI" id="CHEBI:33738"/>
        <dbReference type="ChEBI" id="CHEBI:62731"/>
        <dbReference type="ChEBI" id="CHEBI:84166"/>
        <dbReference type="EC" id="1.14.15.46"/>
    </reaction>
</comment>
<dbReference type="Gene3D" id="3.50.50.60">
    <property type="entry name" value="FAD/NAD(P)-binding domain"/>
    <property type="match status" value="2"/>
</dbReference>
<dbReference type="InterPro" id="IPR000689">
    <property type="entry name" value="UbQ_mOase_COQ6"/>
</dbReference>
<gene>
    <name evidence="11 13" type="primary">COQ6</name>
    <name evidence="13" type="ORF">LTR09_010907</name>
</gene>
<keyword evidence="4 11" id="KW-0831">Ubiquinone biosynthesis</keyword>
<keyword evidence="3 11" id="KW-0285">Flavoprotein</keyword>
<dbReference type="GO" id="GO:0031314">
    <property type="term" value="C:extrinsic component of mitochondrial inner membrane"/>
    <property type="evidence" value="ECO:0007669"/>
    <property type="project" value="UniProtKB-UniRule"/>
</dbReference>
<keyword evidence="5 11" id="KW-0999">Mitochondrion inner membrane</keyword>
<protein>
    <recommendedName>
        <fullName evidence="11">Ubiquinone biosynthesis monooxygenase COQ6, mitochondrial</fullName>
        <ecNumber evidence="11">1.14.15.45</ecNumber>
    </recommendedName>
    <alternativeName>
        <fullName evidence="11">2-methoxy-6-polyprenolphenol 4-hydroxylase</fullName>
        <ecNumber evidence="11">1.14.15.46</ecNumber>
    </alternativeName>
</protein>
<dbReference type="PANTHER" id="PTHR43876:SF7">
    <property type="entry name" value="UBIQUINONE BIOSYNTHESIS MONOOXYGENASE COQ6, MITOCHONDRIAL"/>
    <property type="match status" value="1"/>
</dbReference>
<dbReference type="SUPFAM" id="SSF51905">
    <property type="entry name" value="FAD/NAD(P)-binding domain"/>
    <property type="match status" value="1"/>
</dbReference>
<dbReference type="Proteomes" id="UP001271007">
    <property type="component" value="Unassembled WGS sequence"/>
</dbReference>
<comment type="subunit">
    <text evidence="11">Component of a multi-subunit COQ enzyme complex, composed of at least COQ3, COQ4, COQ5, COQ6, COQ7 and COQ9.</text>
</comment>
<accession>A0AAJ0G4R7</accession>
<dbReference type="InterPro" id="IPR036188">
    <property type="entry name" value="FAD/NAD-bd_sf"/>
</dbReference>
<dbReference type="EC" id="1.14.15.45" evidence="11"/>
<feature type="domain" description="FAD-binding" evidence="12">
    <location>
        <begin position="35"/>
        <end position="342"/>
    </location>
</feature>
<sequence>MSSTLLFRKQLFQLPPALRKSLFSTASTITNPEIYDVVCIGGGPAGLSLASALRSNASTKRLRIALVDSQGLNGGKSRDDAALYSNRCSSLTPASVKFLKECGVWEKVEKQRVQNYHGMEVWDGVSGSSISFDPLDATSGGGLLDAVGELVPGNRFTASRRKYEMGDANMVATMCENQNLTNALLEHLRTLGDVDTFDRTKVDSIQLGPEPVDEKSLNLSQWPIASLPNSRHLAARLLIGADGANSPVRNFAGITSEGWDYNQHGVVATLRLDRTFNPEDLRTAYQRFLPSGPIALLPLPNNKASLVWSITAPLAAKLKALSPQDLASMVNAAFRLKIADLDYFLKHLETIDVADELSWRLPNTSPTATGLPSSLPTVTAVQEGSTASFPLRMRHASTYTGHRVALIGDAAHTIHPLAGQGLNLGLADANSLAQRVTYGMEHGMDIGSAWCLDGYNGDRWAKNNAVMGVCDKLQKVYSVGSGPVVWARSLGLGLVNRLGPLKGTIMGAAGSA</sequence>
<reference evidence="13" key="1">
    <citation type="submission" date="2023-04" db="EMBL/GenBank/DDBJ databases">
        <title>Black Yeasts Isolated from many extreme environments.</title>
        <authorList>
            <person name="Coleine C."/>
            <person name="Stajich J.E."/>
            <person name="Selbmann L."/>
        </authorList>
    </citation>
    <scope>NUCLEOTIDE SEQUENCE</scope>
    <source>
        <strain evidence="13">CCFEE 5312</strain>
    </source>
</reference>
<keyword evidence="13" id="KW-0830">Ubiquinone</keyword>
<keyword evidence="7 11" id="KW-0560">Oxidoreductase</keyword>
<dbReference type="GO" id="GO:0016712">
    <property type="term" value="F:oxidoreductase activity, acting on paired donors, with incorporation or reduction of molecular oxygen, reduced flavin or flavoprotein as one donor, and incorporation of one atom of oxygen"/>
    <property type="evidence" value="ECO:0007669"/>
    <property type="project" value="UniProtKB-UniRule"/>
</dbReference>
<keyword evidence="6 11" id="KW-0274">FAD</keyword>
<dbReference type="InterPro" id="IPR051205">
    <property type="entry name" value="UbiH/COQ6_monooxygenase"/>
</dbReference>
<dbReference type="GO" id="GO:0120538">
    <property type="term" value="F:2-methoxy-6-polyprenolphenol 4-hydroxylase activity"/>
    <property type="evidence" value="ECO:0007669"/>
    <property type="project" value="UniProtKB-EC"/>
</dbReference>
<evidence type="ECO:0000259" key="12">
    <source>
        <dbReference type="Pfam" id="PF01494"/>
    </source>
</evidence>
<evidence type="ECO:0000313" key="14">
    <source>
        <dbReference type="Proteomes" id="UP001271007"/>
    </source>
</evidence>
<evidence type="ECO:0000256" key="2">
    <source>
        <dbReference type="ARBA" id="ARBA00005349"/>
    </source>
</evidence>
<dbReference type="EMBL" id="JAWDJX010000058">
    <property type="protein sequence ID" value="KAK3047649.1"/>
    <property type="molecule type" value="Genomic_DNA"/>
</dbReference>
<evidence type="ECO:0000256" key="8">
    <source>
        <dbReference type="ARBA" id="ARBA00023033"/>
    </source>
</evidence>
<keyword evidence="14" id="KW-1185">Reference proteome</keyword>
<comment type="function">
    <text evidence="11">FAD-dependent monooxygenase required for two non-consecutive steps during ubiquinone biosynthesis. Required for the C5-ring hydroxylation during ubiquinone biosynthesis by catalyzing the hydroxylation of 4-hydroxy-3-(all-trans-polyprenyl)benzoic acid to 3,4-dihydroxy-5-(all-trans-polyprenyl)benzoic acid. Also acts downstream of coq4, for the C1-hydroxylation during ubiquinone biosynthesis by catalyzing the hydroxylation of 2-methoxy-6-(all-trans-polyprenyl)phenol to 2-methoxy-6-(all-trans-polyprenyl)benzene-1,4-diol. The electrons required for the hydroxylation reaction are funneled indirectly to coq6 from NADPH via a ferredoxin/ferredoxin reductase system.</text>
</comment>
<organism evidence="13 14">
    <name type="scientific">Extremus antarcticus</name>
    <dbReference type="NCBI Taxonomy" id="702011"/>
    <lineage>
        <taxon>Eukaryota</taxon>
        <taxon>Fungi</taxon>
        <taxon>Dikarya</taxon>
        <taxon>Ascomycota</taxon>
        <taxon>Pezizomycotina</taxon>
        <taxon>Dothideomycetes</taxon>
        <taxon>Dothideomycetidae</taxon>
        <taxon>Mycosphaerellales</taxon>
        <taxon>Extremaceae</taxon>
        <taxon>Extremus</taxon>
    </lineage>
</organism>
<evidence type="ECO:0000313" key="13">
    <source>
        <dbReference type="EMBL" id="KAK3047649.1"/>
    </source>
</evidence>
<dbReference type="EC" id="1.14.15.46" evidence="11"/>
<comment type="subcellular location">
    <subcellularLocation>
        <location evidence="11">Mitochondrion inner membrane</location>
        <topology evidence="11">Peripheral membrane protein</topology>
        <orientation evidence="11">Matrix side</orientation>
    </subcellularLocation>
</comment>
<evidence type="ECO:0000256" key="9">
    <source>
        <dbReference type="ARBA" id="ARBA00023128"/>
    </source>
</evidence>
<dbReference type="PROSITE" id="PS01304">
    <property type="entry name" value="UBIH"/>
    <property type="match status" value="1"/>
</dbReference>
<dbReference type="GO" id="GO:0106364">
    <property type="term" value="F:4-hydroxy-3-all-trans-polyprenylbenzoate oxygenase activity"/>
    <property type="evidence" value="ECO:0007669"/>
    <property type="project" value="UniProtKB-EC"/>
</dbReference>